<proteinExistence type="predicted"/>
<evidence type="ECO:0000256" key="1">
    <source>
        <dbReference type="SAM" id="Phobius"/>
    </source>
</evidence>
<keyword evidence="3" id="KW-1185">Reference proteome</keyword>
<comment type="caution">
    <text evidence="2">The sequence shown here is derived from an EMBL/GenBank/DDBJ whole genome shotgun (WGS) entry which is preliminary data.</text>
</comment>
<gene>
    <name evidence="2" type="ORF">LEP1GSC179_3387</name>
</gene>
<sequence>MKERLMNLISGVEQANELAELLVSASAKQIMSAPNLLEEALIEHIVKFRRRFFCKRLRNVLIRILKPIRQGINIGFIAFMVHPLYYVLLSILRKNPVRLHVVG</sequence>
<dbReference type="EMBL" id="AHON02000029">
    <property type="protein sequence ID" value="EKO34491.1"/>
    <property type="molecule type" value="Genomic_DNA"/>
</dbReference>
<protein>
    <submittedName>
        <fullName evidence="2">Uncharacterized protein</fullName>
    </submittedName>
</protein>
<keyword evidence="1" id="KW-1133">Transmembrane helix</keyword>
<reference evidence="2" key="1">
    <citation type="submission" date="2012-10" db="EMBL/GenBank/DDBJ databases">
        <authorList>
            <person name="Harkins D.M."/>
            <person name="Durkin A.S."/>
            <person name="Brinkac L.M."/>
            <person name="Haft D.H."/>
            <person name="Selengut J.D."/>
            <person name="Sanka R."/>
            <person name="DePew J."/>
            <person name="Purushe J."/>
            <person name="Matthias M.A."/>
            <person name="Vinetz J.M."/>
            <person name="Sutton G.G."/>
            <person name="Nierman W.C."/>
            <person name="Fouts D.E."/>
        </authorList>
    </citation>
    <scope>NUCLEOTIDE SEQUENCE [LARGE SCALE GENOMIC DNA]</scope>
    <source>
        <strain evidence="2">MOR084</strain>
    </source>
</reference>
<name>A0A0E2BHS9_9LEPT</name>
<dbReference type="Proteomes" id="UP000006329">
    <property type="component" value="Unassembled WGS sequence"/>
</dbReference>
<evidence type="ECO:0000313" key="2">
    <source>
        <dbReference type="EMBL" id="EKO34491.1"/>
    </source>
</evidence>
<organism evidence="2 3">
    <name type="scientific">Leptospira santarosai str. MOR084</name>
    <dbReference type="NCBI Taxonomy" id="1049984"/>
    <lineage>
        <taxon>Bacteria</taxon>
        <taxon>Pseudomonadati</taxon>
        <taxon>Spirochaetota</taxon>
        <taxon>Spirochaetia</taxon>
        <taxon>Leptospirales</taxon>
        <taxon>Leptospiraceae</taxon>
        <taxon>Leptospira</taxon>
    </lineage>
</organism>
<keyword evidence="1" id="KW-0472">Membrane</keyword>
<dbReference type="RefSeq" id="WP_004476890.1">
    <property type="nucleotide sequence ID" value="NZ_AHON02000029.1"/>
</dbReference>
<dbReference type="AlphaFoldDB" id="A0A0E2BHS9"/>
<accession>A0A0E2BHS9</accession>
<keyword evidence="1" id="KW-0812">Transmembrane</keyword>
<feature type="transmembrane region" description="Helical" evidence="1">
    <location>
        <begin position="72"/>
        <end position="92"/>
    </location>
</feature>
<evidence type="ECO:0000313" key="3">
    <source>
        <dbReference type="Proteomes" id="UP000006329"/>
    </source>
</evidence>